<reference evidence="2 3" key="1">
    <citation type="submission" date="2015-11" db="EMBL/GenBank/DDBJ databases">
        <title>Genomic analysis of 38 Legionella species identifies large and diverse effector repertoires.</title>
        <authorList>
            <person name="Burstein D."/>
            <person name="Amaro F."/>
            <person name="Zusman T."/>
            <person name="Lifshitz Z."/>
            <person name="Cohen O."/>
            <person name="Gilbert J.A."/>
            <person name="Pupko T."/>
            <person name="Shuman H.A."/>
            <person name="Segal G."/>
        </authorList>
    </citation>
    <scope>NUCLEOTIDE SEQUENCE [LARGE SCALE GENOMIC DNA]</scope>
    <source>
        <strain evidence="2 3">SC-63-C7</strain>
    </source>
</reference>
<evidence type="ECO:0000313" key="3">
    <source>
        <dbReference type="Proteomes" id="UP000054703"/>
    </source>
</evidence>
<comment type="caution">
    <text evidence="2">The sequence shown here is derived from an EMBL/GenBank/DDBJ whole genome shotgun (WGS) entry which is preliminary data.</text>
</comment>
<dbReference type="Proteomes" id="UP000054703">
    <property type="component" value="Unassembled WGS sequence"/>
</dbReference>
<dbReference type="PATRIC" id="fig|45074.5.peg.248"/>
<evidence type="ECO:0000259" key="1">
    <source>
        <dbReference type="Pfam" id="PF18219"/>
    </source>
</evidence>
<name>A0A0W0ZKZ5_9GAMM</name>
<keyword evidence="3" id="KW-1185">Reference proteome</keyword>
<organism evidence="2 3">
    <name type="scientific">Legionella santicrucis</name>
    <dbReference type="NCBI Taxonomy" id="45074"/>
    <lineage>
        <taxon>Bacteria</taxon>
        <taxon>Pseudomonadati</taxon>
        <taxon>Pseudomonadota</taxon>
        <taxon>Gammaproteobacteria</taxon>
        <taxon>Legionellales</taxon>
        <taxon>Legionellaceae</taxon>
        <taxon>Legionella</taxon>
    </lineage>
</organism>
<dbReference type="EMBL" id="LNYU01000005">
    <property type="protein sequence ID" value="KTD69783.1"/>
    <property type="molecule type" value="Genomic_DNA"/>
</dbReference>
<proteinExistence type="predicted"/>
<dbReference type="Pfam" id="PF18219">
    <property type="entry name" value="SidC_N"/>
    <property type="match status" value="1"/>
</dbReference>
<feature type="domain" description="SidC N-terminal" evidence="1">
    <location>
        <begin position="3"/>
        <end position="467"/>
    </location>
</feature>
<dbReference type="AlphaFoldDB" id="A0A0W0ZKZ5"/>
<evidence type="ECO:0000313" key="2">
    <source>
        <dbReference type="EMBL" id="KTD69783.1"/>
    </source>
</evidence>
<gene>
    <name evidence="2" type="ORF">Lsan_0231</name>
</gene>
<dbReference type="InterPro" id="IPR041264">
    <property type="entry name" value="SidC_N"/>
</dbReference>
<dbReference type="OrthoDB" id="5653210at2"/>
<dbReference type="RefSeq" id="WP_058512712.1">
    <property type="nucleotide sequence ID" value="NZ_CAAAIH010000018.1"/>
</dbReference>
<sequence length="813" mass="92524">MKLPLKEALFARYLYISPENIVHVFMPIVSGTNIGLDNTCKAVYALQEFFDKGSNSNKKASLRAELLAYKEALESDLNLLGADVPLVKQKQERLSQIDAYLKILIFVEKHQELNCLDTGFPSYPRPLEILMQDRINSNLYSIVLRPTEEDGYLRSEAANPIFSVAHKSVPRQIYTSKSELQQALIQAYTPLTFKAKDLKSQVIQQVLAQLKLPHVPVDFEHLRQILKKTVQALLNVDVDFSKTQQGSPIDQQEINETMDFDPQATSPEEYMRALFGYCASNLFDILIESPFNRLTHTEQWSIATQFLLGITNFYCIVQGIISSSTNFGQILDAHPKLSANLAQRLAQAQKTNQSIEEACVFWMNEHASELAITHLLTQEDINSIKDIFAKRYTEIKDSPHFDEFFVLDTQKKGDFVIHQGSICTNFAKFVNSPLLDVPQELIQPLEEARSGARSIGVNIPHKNVLVQDDVVIDTCSMSHKELQALYEQINSYKDLTLKKALLAQLKQERPDFKTQIDAKQFLQHVAYGEQNEAESLLQNDVEQAQELLITRKIPFTDYSGRSFNCTAYEYAYWAKDTHMCRMLERYMDDQTKAIILKRVQNIEELVGGLFKQPRGLVYTQKGIEYRNAHFDLTPLKNALSAYIEAYQQSPRKTEEDWDELNTLWIKVGLSQREVPAHIAQEYCHPRRSFEDVVNNHALLDASNSANLERQLRFYNGVTNTYDAWFTPLSFGSNSGLGISFAILRNTWWACGAGEAPMAGALVGRGPRVELSAIEAIDEERTDDLTRSLENLAAPSRLQDSLFYSVYSFNALRN</sequence>
<accession>A0A0W0ZKZ5</accession>
<protein>
    <recommendedName>
        <fullName evidence="1">SidC N-terminal domain-containing protein</fullName>
    </recommendedName>
</protein>